<reference evidence="4 5" key="1">
    <citation type="submission" date="2019-08" db="EMBL/GenBank/DDBJ databases">
        <title>Draft genome sequences of two oriental melons (Cucumis melo L. var makuwa).</title>
        <authorList>
            <person name="Kwon S.-Y."/>
        </authorList>
    </citation>
    <scope>NUCLEOTIDE SEQUENCE [LARGE SCALE GENOMIC DNA]</scope>
    <source>
        <strain evidence="5">cv. Chang Bougi</strain>
        <strain evidence="4">cv. SW 3</strain>
        <tissue evidence="2">Leaf</tissue>
    </source>
</reference>
<evidence type="ECO:0000313" key="2">
    <source>
        <dbReference type="EMBL" id="KAA0059236.1"/>
    </source>
</evidence>
<dbReference type="AlphaFoldDB" id="A0A5A7UYF7"/>
<evidence type="ECO:0000313" key="5">
    <source>
        <dbReference type="Proteomes" id="UP000321947"/>
    </source>
</evidence>
<keyword evidence="2" id="KW-0695">RNA-directed DNA polymerase</keyword>
<feature type="region of interest" description="Disordered" evidence="1">
    <location>
        <begin position="81"/>
        <end position="100"/>
    </location>
</feature>
<evidence type="ECO:0000256" key="1">
    <source>
        <dbReference type="SAM" id="MobiDB-lite"/>
    </source>
</evidence>
<proteinExistence type="predicted"/>
<gene>
    <name evidence="3" type="ORF">E5676_scaffold295G00030</name>
    <name evidence="2" type="ORF">E6C27_scaffold430G001680</name>
</gene>
<sequence>MSNCHNLPAIHIPTRHLCLLDSNPQLTDQSQNRSDIEVDESSTHYKMIELSMHSKNSITSFPNLLSNYITSSLGRAYISETTPASTSQSTGPTASQTKSPTLGVIAQSGSLHEPPSGLEAQFGQQVCKLQKFLYGLQQSPKAWFDRFGAFVKF</sequence>
<name>A0A5A7UYF7_CUCMM</name>
<dbReference type="EMBL" id="SSTE01006526">
    <property type="protein sequence ID" value="KAA0059236.1"/>
    <property type="molecule type" value="Genomic_DNA"/>
</dbReference>
<dbReference type="GO" id="GO:0003964">
    <property type="term" value="F:RNA-directed DNA polymerase activity"/>
    <property type="evidence" value="ECO:0007669"/>
    <property type="project" value="UniProtKB-KW"/>
</dbReference>
<comment type="caution">
    <text evidence="2">The sequence shown here is derived from an EMBL/GenBank/DDBJ whole genome shotgun (WGS) entry which is preliminary data.</text>
</comment>
<accession>A0A5A7UYF7</accession>
<organism evidence="2 4">
    <name type="scientific">Cucumis melo var. makuwa</name>
    <name type="common">Oriental melon</name>
    <dbReference type="NCBI Taxonomy" id="1194695"/>
    <lineage>
        <taxon>Eukaryota</taxon>
        <taxon>Viridiplantae</taxon>
        <taxon>Streptophyta</taxon>
        <taxon>Embryophyta</taxon>
        <taxon>Tracheophyta</taxon>
        <taxon>Spermatophyta</taxon>
        <taxon>Magnoliopsida</taxon>
        <taxon>eudicotyledons</taxon>
        <taxon>Gunneridae</taxon>
        <taxon>Pentapetalae</taxon>
        <taxon>rosids</taxon>
        <taxon>fabids</taxon>
        <taxon>Cucurbitales</taxon>
        <taxon>Cucurbitaceae</taxon>
        <taxon>Benincaseae</taxon>
        <taxon>Cucumis</taxon>
    </lineage>
</organism>
<keyword evidence="2" id="KW-0808">Transferase</keyword>
<dbReference type="OrthoDB" id="1711174at2759"/>
<dbReference type="Proteomes" id="UP000321947">
    <property type="component" value="Unassembled WGS sequence"/>
</dbReference>
<evidence type="ECO:0000313" key="3">
    <source>
        <dbReference type="EMBL" id="TYK19287.1"/>
    </source>
</evidence>
<evidence type="ECO:0000313" key="4">
    <source>
        <dbReference type="Proteomes" id="UP000321393"/>
    </source>
</evidence>
<protein>
    <submittedName>
        <fullName evidence="2">Reverse transcriptase</fullName>
    </submittedName>
</protein>
<dbReference type="Proteomes" id="UP000321393">
    <property type="component" value="Unassembled WGS sequence"/>
</dbReference>
<keyword evidence="2" id="KW-0548">Nucleotidyltransferase</keyword>
<dbReference type="EMBL" id="SSTD01007026">
    <property type="protein sequence ID" value="TYK19287.1"/>
    <property type="molecule type" value="Genomic_DNA"/>
</dbReference>